<protein>
    <submittedName>
        <fullName evidence="5">GntR family transcriptional regulator</fullName>
    </submittedName>
</protein>
<proteinExistence type="predicted"/>
<feature type="domain" description="HTH gntR-type" evidence="4">
    <location>
        <begin position="15"/>
        <end position="82"/>
    </location>
</feature>
<dbReference type="Pfam" id="PF00392">
    <property type="entry name" value="GntR"/>
    <property type="match status" value="1"/>
</dbReference>
<reference evidence="6" key="1">
    <citation type="journal article" date="2019" name="Int. J. Syst. Evol. Microbiol.">
        <title>The Global Catalogue of Microorganisms (GCM) 10K type strain sequencing project: providing services to taxonomists for standard genome sequencing and annotation.</title>
        <authorList>
            <consortium name="The Broad Institute Genomics Platform"/>
            <consortium name="The Broad Institute Genome Sequencing Center for Infectious Disease"/>
            <person name="Wu L."/>
            <person name="Ma J."/>
        </authorList>
    </citation>
    <scope>NUCLEOTIDE SEQUENCE [LARGE SCALE GENOMIC DNA]</scope>
    <source>
        <strain evidence="6">CGMCC 1.16855</strain>
    </source>
</reference>
<evidence type="ECO:0000256" key="1">
    <source>
        <dbReference type="ARBA" id="ARBA00023015"/>
    </source>
</evidence>
<dbReference type="EMBL" id="JBHRSB010000005">
    <property type="protein sequence ID" value="MFC3001736.1"/>
    <property type="molecule type" value="Genomic_DNA"/>
</dbReference>
<name>A0ABV7BVG9_9PROT</name>
<gene>
    <name evidence="5" type="ORF">ACFOD3_17650</name>
</gene>
<dbReference type="CDD" id="cd07377">
    <property type="entry name" value="WHTH_GntR"/>
    <property type="match status" value="1"/>
</dbReference>
<dbReference type="InterPro" id="IPR000524">
    <property type="entry name" value="Tscrpt_reg_HTH_GntR"/>
</dbReference>
<organism evidence="5 6">
    <name type="scientific">Falsiroseomonas tokyonensis</name>
    <dbReference type="NCBI Taxonomy" id="430521"/>
    <lineage>
        <taxon>Bacteria</taxon>
        <taxon>Pseudomonadati</taxon>
        <taxon>Pseudomonadota</taxon>
        <taxon>Alphaproteobacteria</taxon>
        <taxon>Acetobacterales</taxon>
        <taxon>Roseomonadaceae</taxon>
        <taxon>Falsiroseomonas</taxon>
    </lineage>
</organism>
<dbReference type="SMART" id="SM00345">
    <property type="entry name" value="HTH_GNTR"/>
    <property type="match status" value="1"/>
</dbReference>
<keyword evidence="1" id="KW-0805">Transcription regulation</keyword>
<keyword evidence="3" id="KW-0804">Transcription</keyword>
<sequence>MPRRSQNLAPPPPRPTRAEAIAASLAEDIVTGRLKPGTPLDEVGLARMHGSSRTPVREALRQLAPTGLVQVAPRRGAVVAIPDATQLAEMFLVMAELEAMAAALAALAMTPEQRRGLEGQHAAMASMVRAGDVAAYRAANVAFHHLLYLGAQNGYLGELATATRRRLAPFRAAQLEAPDRLRRSHEEHGEIVTAIQRGDAAGAAARIRAHIGLTERTWAAMAEALRRPAAA</sequence>
<evidence type="ECO:0000256" key="3">
    <source>
        <dbReference type="ARBA" id="ARBA00023163"/>
    </source>
</evidence>
<dbReference type="Pfam" id="PF07729">
    <property type="entry name" value="FCD"/>
    <property type="match status" value="1"/>
</dbReference>
<dbReference type="Proteomes" id="UP001595420">
    <property type="component" value="Unassembled WGS sequence"/>
</dbReference>
<dbReference type="InterPro" id="IPR011711">
    <property type="entry name" value="GntR_C"/>
</dbReference>
<dbReference type="SMART" id="SM00895">
    <property type="entry name" value="FCD"/>
    <property type="match status" value="1"/>
</dbReference>
<evidence type="ECO:0000256" key="2">
    <source>
        <dbReference type="ARBA" id="ARBA00023125"/>
    </source>
</evidence>
<accession>A0ABV7BVG9</accession>
<evidence type="ECO:0000313" key="6">
    <source>
        <dbReference type="Proteomes" id="UP001595420"/>
    </source>
</evidence>
<evidence type="ECO:0000313" key="5">
    <source>
        <dbReference type="EMBL" id="MFC3001736.1"/>
    </source>
</evidence>
<comment type="caution">
    <text evidence="5">The sequence shown here is derived from an EMBL/GenBank/DDBJ whole genome shotgun (WGS) entry which is preliminary data.</text>
</comment>
<evidence type="ECO:0000259" key="4">
    <source>
        <dbReference type="PROSITE" id="PS50949"/>
    </source>
</evidence>
<dbReference type="PANTHER" id="PTHR43537:SF49">
    <property type="entry name" value="TRANSCRIPTIONAL REGULATORY PROTEIN"/>
    <property type="match status" value="1"/>
</dbReference>
<dbReference type="PROSITE" id="PS50949">
    <property type="entry name" value="HTH_GNTR"/>
    <property type="match status" value="1"/>
</dbReference>
<keyword evidence="2" id="KW-0238">DNA-binding</keyword>
<keyword evidence="6" id="KW-1185">Reference proteome</keyword>
<dbReference type="RefSeq" id="WP_216837820.1">
    <property type="nucleotide sequence ID" value="NZ_JAFNJS010000005.1"/>
</dbReference>
<dbReference type="PANTHER" id="PTHR43537">
    <property type="entry name" value="TRANSCRIPTIONAL REGULATOR, GNTR FAMILY"/>
    <property type="match status" value="1"/>
</dbReference>